<gene>
    <name evidence="2" type="ORF">J7I43_17520</name>
</gene>
<keyword evidence="3" id="KW-1185">Reference proteome</keyword>
<proteinExistence type="predicted"/>
<comment type="caution">
    <text evidence="2">The sequence shown here is derived from an EMBL/GenBank/DDBJ whole genome shotgun (WGS) entry which is preliminary data.</text>
</comment>
<keyword evidence="1" id="KW-0732">Signal</keyword>
<dbReference type="EMBL" id="JAGHKP010000003">
    <property type="protein sequence ID" value="MBO9154031.1"/>
    <property type="molecule type" value="Genomic_DNA"/>
</dbReference>
<feature type="chain" id="PRO_5046858046" description="Arylsulfotransferase (ASST)" evidence="1">
    <location>
        <begin position="18"/>
        <end position="546"/>
    </location>
</feature>
<feature type="signal peptide" evidence="1">
    <location>
        <begin position="1"/>
        <end position="17"/>
    </location>
</feature>
<evidence type="ECO:0000313" key="2">
    <source>
        <dbReference type="EMBL" id="MBO9154031.1"/>
    </source>
</evidence>
<evidence type="ECO:0000313" key="3">
    <source>
        <dbReference type="Proteomes" id="UP000679126"/>
    </source>
</evidence>
<accession>A0ABS3YH73</accession>
<evidence type="ECO:0008006" key="4">
    <source>
        <dbReference type="Google" id="ProtNLM"/>
    </source>
</evidence>
<reference evidence="3" key="1">
    <citation type="submission" date="2021-03" db="EMBL/GenBank/DDBJ databases">
        <title>Assistant Professor.</title>
        <authorList>
            <person name="Huq M.A."/>
        </authorList>
    </citation>
    <scope>NUCLEOTIDE SEQUENCE [LARGE SCALE GENOMIC DNA]</scope>
    <source>
        <strain evidence="3">MAH-28</strain>
    </source>
</reference>
<name>A0ABS3YH73_9BACT</name>
<protein>
    <recommendedName>
        <fullName evidence="4">Arylsulfotransferase (ASST)</fullName>
    </recommendedName>
</protein>
<dbReference type="RefSeq" id="WP_209147151.1">
    <property type="nucleotide sequence ID" value="NZ_JAGHKP010000003.1"/>
</dbReference>
<sequence>MRKILPLCLLAMVPAFAFPQMKKIAESAMFPETEDGFGRILQLKNGYTMLIVFPFRRGVDVPAIDIKIYDAKHKPKVSKRLVPKYGKLDHNGGIEAIFESNGDAVLLVNDINKRTPTLHRVVIDGVKGIFKKQDVIATIPEVTVGKAFALGFGGVPGPGFYVHKDPNSDLYAVTTLNSMTPDRNKRLEVALYNGEHEEISRGFYHSPEDKYKYLEYIDMAVVDQTVHVLGYAYNTRRSGGKENIMVLGTLVKGDTSVDVKELDFTHDLELDRGLLKYNPATEKLMMLVYVTKSKGVNPKGYTRLIYIDPATRTQLAADDIFPEEADIKSRELFGRKADYEGRPVNFFLNADGSFAVVYEDLGVRIWQSSTIAGSTGTSLSGGTRMNTELKDLAVSMYDANGKIIKSYFLPKRHYLWGGQPRAFYHAHRAGRATRLYKGDQYKSFAFINGKDKKILLFNDVEENTKRVLKGKITTIMGVGECDAFYFLLEGEEVLPKREYVYGDAVKRKDHNLGLFAVGDYDPVNNLYVTIKADAEQKNIRLIWMEP</sequence>
<evidence type="ECO:0000256" key="1">
    <source>
        <dbReference type="SAM" id="SignalP"/>
    </source>
</evidence>
<dbReference type="Proteomes" id="UP000679126">
    <property type="component" value="Unassembled WGS sequence"/>
</dbReference>
<organism evidence="2 3">
    <name type="scientific">Chitinophaga chungangae</name>
    <dbReference type="NCBI Taxonomy" id="2821488"/>
    <lineage>
        <taxon>Bacteria</taxon>
        <taxon>Pseudomonadati</taxon>
        <taxon>Bacteroidota</taxon>
        <taxon>Chitinophagia</taxon>
        <taxon>Chitinophagales</taxon>
        <taxon>Chitinophagaceae</taxon>
        <taxon>Chitinophaga</taxon>
    </lineage>
</organism>